<dbReference type="Proteomes" id="UP000503399">
    <property type="component" value="Chromosome"/>
</dbReference>
<keyword evidence="1" id="KW-0812">Transmembrane</keyword>
<dbReference type="KEGG" id="hfv:R50_0094"/>
<organism evidence="2 3">
    <name type="scientific">Candidatus Hydrogenisulfobacillus filiaventi</name>
    <dbReference type="NCBI Taxonomy" id="2707344"/>
    <lineage>
        <taxon>Bacteria</taxon>
        <taxon>Bacillati</taxon>
        <taxon>Bacillota</taxon>
        <taxon>Clostridia</taxon>
        <taxon>Eubacteriales</taxon>
        <taxon>Clostridiales Family XVII. Incertae Sedis</taxon>
        <taxon>Candidatus Hydrogenisulfobacillus</taxon>
    </lineage>
</organism>
<gene>
    <name evidence="2" type="ORF">R50_0094</name>
</gene>
<dbReference type="EMBL" id="LR778114">
    <property type="protein sequence ID" value="CAB1127600.1"/>
    <property type="molecule type" value="Genomic_DNA"/>
</dbReference>
<accession>A0A6F8ZD67</accession>
<keyword evidence="3" id="KW-1185">Reference proteome</keyword>
<feature type="transmembrane region" description="Helical" evidence="1">
    <location>
        <begin position="62"/>
        <end position="82"/>
    </location>
</feature>
<reference evidence="2 3" key="1">
    <citation type="submission" date="2020-02" db="EMBL/GenBank/DDBJ databases">
        <authorList>
            <person name="Hogendoorn C."/>
        </authorList>
    </citation>
    <scope>NUCLEOTIDE SEQUENCE [LARGE SCALE GENOMIC DNA]</scope>
    <source>
        <strain evidence="2">R501</strain>
    </source>
</reference>
<protein>
    <submittedName>
        <fullName evidence="2">Uncharacterized protein</fullName>
    </submittedName>
</protein>
<dbReference type="AlphaFoldDB" id="A0A6F8ZD67"/>
<evidence type="ECO:0000313" key="2">
    <source>
        <dbReference type="EMBL" id="CAB1127600.1"/>
    </source>
</evidence>
<evidence type="ECO:0000313" key="3">
    <source>
        <dbReference type="Proteomes" id="UP000503399"/>
    </source>
</evidence>
<evidence type="ECO:0000256" key="1">
    <source>
        <dbReference type="SAM" id="Phobius"/>
    </source>
</evidence>
<name>A0A6F8ZD67_9FIRM</name>
<keyword evidence="1" id="KW-1133">Transmembrane helix</keyword>
<keyword evidence="1" id="KW-0472">Membrane</keyword>
<sequence>MHPVCQGQYSIEARLRLRVGHRGGFLRLFYPAAADFYGGFPRGRYTGADRNRRREGKVVQDVGMVLLSLALFGLLMAFTYYLERL</sequence>
<proteinExistence type="predicted"/>